<proteinExistence type="predicted"/>
<sequence length="144" mass="15778">MSQWLKLSALRLVAQRLTAMVFITVVALLAGCATPNAIVEIKGEAIYRERIALPPEAKLIVQLLDVSKMDVPAIVIAERVKQGAGTPTPFSFVIGRDQFEQGHTYAIGARIMLGDKLLFINTQAYHVDLNSTEAMTIILEKIGE</sequence>
<evidence type="ECO:0000313" key="2">
    <source>
        <dbReference type="Proteomes" id="UP000827084"/>
    </source>
</evidence>
<evidence type="ECO:0000313" key="1">
    <source>
        <dbReference type="EMBL" id="QYX74075.1"/>
    </source>
</evidence>
<dbReference type="InterPro" id="IPR039366">
    <property type="entry name" value="Pilotin"/>
</dbReference>
<dbReference type="RefSeq" id="WP_011919007.1">
    <property type="nucleotide sequence ID" value="NZ_BMPK01000002.1"/>
</dbReference>
<accession>A0ABX8XFQ6</accession>
<reference evidence="1 2" key="1">
    <citation type="submission" date="2021-08" db="EMBL/GenBank/DDBJ databases">
        <title>Shewanella putrefaciens YZ-J, complete genome.</title>
        <authorList>
            <person name="Yi Z."/>
        </authorList>
    </citation>
    <scope>NUCLEOTIDE SEQUENCE [LARGE SCALE GENOMIC DNA]</scope>
    <source>
        <strain evidence="1 2">YZ-J</strain>
    </source>
</reference>
<keyword evidence="2" id="KW-1185">Reference proteome</keyword>
<name>A0ABX8XFQ6_SHEPU</name>
<dbReference type="Pfam" id="PF09619">
    <property type="entry name" value="YscW"/>
    <property type="match status" value="1"/>
</dbReference>
<dbReference type="PANTHER" id="PTHR38013">
    <property type="entry name" value="GLYCOPROTEIN/POLYSACCHARIDE METABOLISM"/>
    <property type="match status" value="1"/>
</dbReference>
<dbReference type="EMBL" id="CP080635">
    <property type="protein sequence ID" value="QYX74075.1"/>
    <property type="molecule type" value="Genomic_DNA"/>
</dbReference>
<dbReference type="PANTHER" id="PTHR38013:SF1">
    <property type="entry name" value="GLYCOPROTEIN_POLYSACCHARIDE METABOLISM"/>
    <property type="match status" value="1"/>
</dbReference>
<dbReference type="GeneID" id="67442912"/>
<gene>
    <name evidence="1" type="ORF">K3G22_06590</name>
</gene>
<dbReference type="Proteomes" id="UP000827084">
    <property type="component" value="Chromosome"/>
</dbReference>
<dbReference type="PROSITE" id="PS51257">
    <property type="entry name" value="PROKAR_LIPOPROTEIN"/>
    <property type="match status" value="1"/>
</dbReference>
<protein>
    <submittedName>
        <fullName evidence="1">YbaY family lipoprotein</fullName>
    </submittedName>
</protein>
<keyword evidence="1" id="KW-0449">Lipoprotein</keyword>
<dbReference type="InterPro" id="IPR053196">
    <property type="entry name" value="Lipoprotein_YbaY-like"/>
</dbReference>
<organism evidence="1 2">
    <name type="scientific">Shewanella putrefaciens</name>
    <name type="common">Pseudomonas putrefaciens</name>
    <dbReference type="NCBI Taxonomy" id="24"/>
    <lineage>
        <taxon>Bacteria</taxon>
        <taxon>Pseudomonadati</taxon>
        <taxon>Pseudomonadota</taxon>
        <taxon>Gammaproteobacteria</taxon>
        <taxon>Alteromonadales</taxon>
        <taxon>Shewanellaceae</taxon>
        <taxon>Shewanella</taxon>
    </lineage>
</organism>